<dbReference type="PANTHER" id="PTHR30572">
    <property type="entry name" value="MEMBRANE COMPONENT OF TRANSPORTER-RELATED"/>
    <property type="match status" value="1"/>
</dbReference>
<feature type="transmembrane region" description="Helical" evidence="7">
    <location>
        <begin position="373"/>
        <end position="396"/>
    </location>
</feature>
<feature type="transmembrane region" description="Helical" evidence="7">
    <location>
        <begin position="674"/>
        <end position="693"/>
    </location>
</feature>
<dbReference type="GO" id="GO:0005886">
    <property type="term" value="C:plasma membrane"/>
    <property type="evidence" value="ECO:0007669"/>
    <property type="project" value="UniProtKB-SubCell"/>
</dbReference>
<dbReference type="EMBL" id="AQHF01000017">
    <property type="protein sequence ID" value="MBE0344747.1"/>
    <property type="molecule type" value="Genomic_DNA"/>
</dbReference>
<keyword evidence="3 7" id="KW-0812">Transmembrane</keyword>
<dbReference type="InterPro" id="IPR025857">
    <property type="entry name" value="MacB_PCD"/>
</dbReference>
<dbReference type="AlphaFoldDB" id="A0A8I0T2Z2"/>
<organism evidence="10 11">
    <name type="scientific">Pseudoalteromonas peptidolytica F12-50-A1</name>
    <dbReference type="NCBI Taxonomy" id="1315280"/>
    <lineage>
        <taxon>Bacteria</taxon>
        <taxon>Pseudomonadati</taxon>
        <taxon>Pseudomonadota</taxon>
        <taxon>Gammaproteobacteria</taxon>
        <taxon>Alteromonadales</taxon>
        <taxon>Pseudoalteromonadaceae</taxon>
        <taxon>Pseudoalteromonas</taxon>
    </lineage>
</organism>
<evidence type="ECO:0008006" key="12">
    <source>
        <dbReference type="Google" id="ProtNLM"/>
    </source>
</evidence>
<reference evidence="10 11" key="1">
    <citation type="submission" date="2015-06" db="EMBL/GenBank/DDBJ databases">
        <title>Genome sequence of Pseudoalteromonas peptidolytica.</title>
        <authorList>
            <person name="Xie B.-B."/>
            <person name="Rong J.-C."/>
            <person name="Qin Q.-L."/>
            <person name="Zhang Y.-Z."/>
        </authorList>
    </citation>
    <scope>NUCLEOTIDE SEQUENCE [LARGE SCALE GENOMIC DNA]</scope>
    <source>
        <strain evidence="10 11">F12-50-A1</strain>
    </source>
</reference>
<evidence type="ECO:0000256" key="5">
    <source>
        <dbReference type="ARBA" id="ARBA00023136"/>
    </source>
</evidence>
<evidence type="ECO:0000256" key="7">
    <source>
        <dbReference type="SAM" id="Phobius"/>
    </source>
</evidence>
<keyword evidence="4 7" id="KW-1133">Transmembrane helix</keyword>
<feature type="domain" description="MacB-like periplasmic core" evidence="9">
    <location>
        <begin position="16"/>
        <end position="202"/>
    </location>
</feature>
<dbReference type="GO" id="GO:0022857">
    <property type="term" value="F:transmembrane transporter activity"/>
    <property type="evidence" value="ECO:0007669"/>
    <property type="project" value="TreeGrafter"/>
</dbReference>
<sequence>MKYWHAQLSRAKLNVVLVILLSLSFAALMMSVALSWHAYQPLPYPQSDKLMWLRSDMVGDDQKVVMAQAMSTPVAWQLAQDKQVFEQASAVFYSQGLLRGALVEPKVSTTYVHQEFFSLFDMSLKRGRWFSQSDTLGETLNEAVVSECFAQQHLSGDALIGQILQLDERYFTIVGVAACDDQEPQLFQSNQGSDVFLPFALAIGEGISDLDHLAVRSDVFLVGRVPKSKDVELHLAVQQANLQSAFKQAQIQQGLPGRVELVFALQPLVNKLKGQLKTTMHWLTFASVALLLITLVNTFSLYLLDFKSKQTQLALAITMGAKRADLKRAQWCYIAFIFLLSSAIAAVIAQGGLGLFRVWTQASLAHVTWLSVPWWSILSVIAFSQLCAWVFVSLALSQVSFRDIRSQLSGSGKGQTKQLPNWVGQSLLGTQMGIGAITMGLAFWLLSYFGGQLLTHSGFNAESLYFVELQQSDYARSDDAIQARYNQAKINLAALNNHPDIDSAALAAVIPHEFVFLEPLSRGDDGTNMITAYLQLIGENYFVTTGQRFIAGGGFNQDDLSTTDTGQKVIINQKLAQMLELNSNDVGTTLYDRHQRPIKLVGIVENTFSHSLQVQPLAYLPFNFINGNIIVRAKANASLELNTITELYKAHNPSQSILRLVDIKARMQQLNKSAMLSFWAGLAIAVVMLFQVVAGMYGLIGYLAILSAPVFSIKCLVGAKVRDILVEQCKVRAYLIIPVMICAYILSLAIGRAFGILTAQLWIYMIVACVFTSCIIFILELYHVSQQANPKEPQ</sequence>
<evidence type="ECO:0000256" key="2">
    <source>
        <dbReference type="ARBA" id="ARBA00022475"/>
    </source>
</evidence>
<gene>
    <name evidence="10" type="ORF">PPEP_a2399</name>
</gene>
<evidence type="ECO:0000313" key="11">
    <source>
        <dbReference type="Proteomes" id="UP000660708"/>
    </source>
</evidence>
<dbReference type="InterPro" id="IPR003838">
    <property type="entry name" value="ABC3_permease_C"/>
</dbReference>
<comment type="subcellular location">
    <subcellularLocation>
        <location evidence="1">Cell membrane</location>
        <topology evidence="1">Multi-pass membrane protein</topology>
    </subcellularLocation>
</comment>
<evidence type="ECO:0000259" key="9">
    <source>
        <dbReference type="Pfam" id="PF12704"/>
    </source>
</evidence>
<dbReference type="Proteomes" id="UP000660708">
    <property type="component" value="Unassembled WGS sequence"/>
</dbReference>
<dbReference type="PANTHER" id="PTHR30572:SF4">
    <property type="entry name" value="ABC TRANSPORTER PERMEASE YTRF"/>
    <property type="match status" value="1"/>
</dbReference>
<evidence type="ECO:0000256" key="1">
    <source>
        <dbReference type="ARBA" id="ARBA00004651"/>
    </source>
</evidence>
<dbReference type="Pfam" id="PF12704">
    <property type="entry name" value="MacB_PCD"/>
    <property type="match status" value="1"/>
</dbReference>
<feature type="transmembrane region" description="Helical" evidence="7">
    <location>
        <begin position="699"/>
        <end position="719"/>
    </location>
</feature>
<accession>A0A8I0T2Z2</accession>
<dbReference type="InterPro" id="IPR050250">
    <property type="entry name" value="Macrolide_Exporter_MacB"/>
</dbReference>
<evidence type="ECO:0000259" key="8">
    <source>
        <dbReference type="Pfam" id="PF02687"/>
    </source>
</evidence>
<evidence type="ECO:0000313" key="10">
    <source>
        <dbReference type="EMBL" id="MBE0344747.1"/>
    </source>
</evidence>
<feature type="transmembrane region" description="Helical" evidence="7">
    <location>
        <begin position="731"/>
        <end position="755"/>
    </location>
</feature>
<keyword evidence="5 7" id="KW-0472">Membrane</keyword>
<keyword evidence="2" id="KW-1003">Cell membrane</keyword>
<name>A0A8I0T2Z2_9GAMM</name>
<protein>
    <recommendedName>
        <fullName evidence="12">MacB-like periplasmic core domain-containing protein</fullName>
    </recommendedName>
</protein>
<dbReference type="RefSeq" id="WP_147388981.1">
    <property type="nucleotide sequence ID" value="NZ_AQHF01000017.1"/>
</dbReference>
<proteinExistence type="inferred from homology"/>
<evidence type="ECO:0000256" key="6">
    <source>
        <dbReference type="ARBA" id="ARBA00038076"/>
    </source>
</evidence>
<evidence type="ECO:0000256" key="3">
    <source>
        <dbReference type="ARBA" id="ARBA00022692"/>
    </source>
</evidence>
<comment type="caution">
    <text evidence="10">The sequence shown here is derived from an EMBL/GenBank/DDBJ whole genome shotgun (WGS) entry which is preliminary data.</text>
</comment>
<feature type="transmembrane region" description="Helical" evidence="7">
    <location>
        <begin position="761"/>
        <end position="782"/>
    </location>
</feature>
<feature type="domain" description="ABC3 transporter permease C-terminal" evidence="8">
    <location>
        <begin position="285"/>
        <end position="401"/>
    </location>
</feature>
<comment type="similarity">
    <text evidence="6">Belongs to the ABC-4 integral membrane protein family.</text>
</comment>
<keyword evidence="11" id="KW-1185">Reference proteome</keyword>
<feature type="transmembrane region" description="Helical" evidence="7">
    <location>
        <begin position="331"/>
        <end position="353"/>
    </location>
</feature>
<dbReference type="Pfam" id="PF02687">
    <property type="entry name" value="FtsX"/>
    <property type="match status" value="1"/>
</dbReference>
<evidence type="ECO:0000256" key="4">
    <source>
        <dbReference type="ARBA" id="ARBA00022989"/>
    </source>
</evidence>
<feature type="transmembrane region" description="Helical" evidence="7">
    <location>
        <begin position="282"/>
        <end position="304"/>
    </location>
</feature>